<evidence type="ECO:0000256" key="8">
    <source>
        <dbReference type="PIRSR" id="PIRSR601621-2"/>
    </source>
</evidence>
<keyword evidence="5 8" id="KW-0408">Iron</keyword>
<evidence type="ECO:0000256" key="10">
    <source>
        <dbReference type="PIRSR" id="PIRSR601621-4"/>
    </source>
</evidence>
<evidence type="ECO:0000256" key="7">
    <source>
        <dbReference type="PIRSR" id="PIRSR601621-1"/>
    </source>
</evidence>
<dbReference type="InterPro" id="IPR002016">
    <property type="entry name" value="Haem_peroxidase"/>
</dbReference>
<keyword evidence="8 11" id="KW-0106">Calcium</keyword>
<reference evidence="13" key="1">
    <citation type="submission" date="2019-04" db="EMBL/GenBank/DDBJ databases">
        <title>Sequencing of skin fungus with MAO and IRED activity.</title>
        <authorList>
            <person name="Marsaioli A.J."/>
            <person name="Bonatto J.M.C."/>
            <person name="Reis Junior O."/>
        </authorList>
    </citation>
    <scope>NUCLEOTIDE SEQUENCE</scope>
    <source>
        <strain evidence="13">28M1</strain>
    </source>
</reference>
<proteinExistence type="inferred from homology"/>
<dbReference type="AlphaFoldDB" id="A0A9P5BY82"/>
<dbReference type="PRINTS" id="PR00462">
    <property type="entry name" value="LIGNINASE"/>
</dbReference>
<dbReference type="PANTHER" id="PTHR31517:SF48">
    <property type="entry name" value="PEROXIDASE 16-RELATED"/>
    <property type="match status" value="1"/>
</dbReference>
<feature type="binding site" evidence="8">
    <location>
        <position position="92"/>
    </location>
    <ligand>
        <name>Ca(2+)</name>
        <dbReference type="ChEBI" id="CHEBI:29108"/>
        <label>1</label>
    </ligand>
</feature>
<dbReference type="PRINTS" id="PR00458">
    <property type="entry name" value="PEROXIDASE"/>
</dbReference>
<evidence type="ECO:0000256" key="11">
    <source>
        <dbReference type="RuleBase" id="RU363051"/>
    </source>
</evidence>
<dbReference type="PANTHER" id="PTHR31517">
    <property type="match status" value="1"/>
</dbReference>
<evidence type="ECO:0000256" key="6">
    <source>
        <dbReference type="ARBA" id="ARBA00023180"/>
    </source>
</evidence>
<feature type="binding site" evidence="8">
    <location>
        <position position="99"/>
    </location>
    <ligand>
        <name>Ca(2+)</name>
        <dbReference type="ChEBI" id="CHEBI:29108"/>
        <label>1</label>
    </ligand>
</feature>
<feature type="disulfide bond" evidence="10">
    <location>
        <begin position="57"/>
        <end position="294"/>
    </location>
</feature>
<evidence type="ECO:0000256" key="1">
    <source>
        <dbReference type="ARBA" id="ARBA00000189"/>
    </source>
</evidence>
<keyword evidence="8" id="KW-0349">Heme</keyword>
<feature type="binding site" evidence="8">
    <location>
        <position position="223"/>
    </location>
    <ligand>
        <name>Ca(2+)</name>
        <dbReference type="ChEBI" id="CHEBI:29108"/>
        <label>2</label>
    </ligand>
</feature>
<comment type="cofactor">
    <cofactor evidence="8 11">
        <name>Ca(2+)</name>
        <dbReference type="ChEBI" id="CHEBI:29108"/>
    </cofactor>
    <text evidence="8 11">Binds 2 calcium ions per subunit.</text>
</comment>
<keyword evidence="11" id="KW-0732">Signal</keyword>
<dbReference type="PROSITE" id="PS50873">
    <property type="entry name" value="PEROXIDASE_4"/>
    <property type="match status" value="1"/>
</dbReference>
<evidence type="ECO:0000313" key="14">
    <source>
        <dbReference type="Proteomes" id="UP000758155"/>
    </source>
</evidence>
<dbReference type="Pfam" id="PF00141">
    <property type="entry name" value="peroxidase"/>
    <property type="match status" value="1"/>
</dbReference>
<evidence type="ECO:0000259" key="12">
    <source>
        <dbReference type="PROSITE" id="PS50873"/>
    </source>
</evidence>
<feature type="site" description="Transition state stabilizer" evidence="9">
    <location>
        <position position="87"/>
    </location>
</feature>
<evidence type="ECO:0000256" key="2">
    <source>
        <dbReference type="ARBA" id="ARBA00006089"/>
    </source>
</evidence>
<feature type="signal peptide" evidence="11">
    <location>
        <begin position="1"/>
        <end position="19"/>
    </location>
</feature>
<feature type="binding site" evidence="8">
    <location>
        <position position="101"/>
    </location>
    <ligand>
        <name>Ca(2+)</name>
        <dbReference type="ChEBI" id="CHEBI:29108"/>
        <label>1</label>
    </ligand>
</feature>
<dbReference type="GO" id="GO:0020037">
    <property type="term" value="F:heme binding"/>
    <property type="evidence" value="ECO:0007669"/>
    <property type="project" value="UniProtKB-UniRule"/>
</dbReference>
<keyword evidence="11" id="KW-0560">Oxidoreductase</keyword>
<keyword evidence="6" id="KW-0325">Glycoprotein</keyword>
<feature type="binding site" description="axial binding residue" evidence="8">
    <location>
        <position position="204"/>
    </location>
    <ligand>
        <name>heme b</name>
        <dbReference type="ChEBI" id="CHEBI:60344"/>
    </ligand>
    <ligandPart>
        <name>Fe</name>
        <dbReference type="ChEBI" id="CHEBI:18248"/>
    </ligandPart>
</feature>
<dbReference type="OrthoDB" id="2113341at2759"/>
<keyword evidence="10" id="KW-1015">Disulfide bond</keyword>
<keyword evidence="3 11" id="KW-0575">Peroxidase</keyword>
<protein>
    <recommendedName>
        <fullName evidence="11">Peroxidase</fullName>
        <ecNumber evidence="11">1.11.1.-</ecNumber>
    </recommendedName>
</protein>
<dbReference type="Proteomes" id="UP000758155">
    <property type="component" value="Unassembled WGS sequence"/>
</dbReference>
<dbReference type="InterPro" id="IPR000823">
    <property type="entry name" value="Peroxidase_pln"/>
</dbReference>
<comment type="catalytic activity">
    <reaction evidence="1">
        <text>2 a phenolic donor + H2O2 = 2 a phenolic radical donor + 2 H2O</text>
        <dbReference type="Rhea" id="RHEA:56136"/>
        <dbReference type="ChEBI" id="CHEBI:15377"/>
        <dbReference type="ChEBI" id="CHEBI:16240"/>
        <dbReference type="ChEBI" id="CHEBI:139520"/>
        <dbReference type="ChEBI" id="CHEBI:139521"/>
        <dbReference type="EC" id="1.11.1.7"/>
    </reaction>
</comment>
<dbReference type="GO" id="GO:0140825">
    <property type="term" value="F:lactoperoxidase activity"/>
    <property type="evidence" value="ECO:0007669"/>
    <property type="project" value="UniProtKB-EC"/>
</dbReference>
<comment type="similarity">
    <text evidence="2 11">Belongs to the peroxidase family. Ligninase subfamily.</text>
</comment>
<name>A0A9P5BY82_9PLEO</name>
<dbReference type="EC" id="1.11.1.-" evidence="11"/>
<feature type="domain" description="Plant heme peroxidase family profile" evidence="12">
    <location>
        <begin position="82"/>
        <end position="311"/>
    </location>
</feature>
<feature type="chain" id="PRO_5040545224" description="Peroxidase" evidence="11">
    <location>
        <begin position="20"/>
        <end position="318"/>
    </location>
</feature>
<sequence length="318" mass="33919">MYISNIFVTALAATSTAQAFNVRDEAHKAGEVSKRAFGNIFGMLNGFLGINKQSAECPAVWTQISAQLTEQFLADGQCTDAARAAIRSSFHDCFNGACDGSLILADECSNVENRGLERLCGNLKNVQANTGVGMADLIQFAAAHGVKTCPGGPTVPVKVGRKDSSEANALGVLPSGRAQSGDLIKLFASKGFSPVDLAALLGAHTAAKQRFTSPDSPQELDSTVGQWDNRYYSETRSGKAPFTLPSDKSVAQNPLTMIPFNTFALSKGAWDMAFVSAMQKMSMIGVDQKGLIDCTSALPGGSRKRDIRSSNVFDRFKW</sequence>
<evidence type="ECO:0000256" key="4">
    <source>
        <dbReference type="ARBA" id="ARBA00022723"/>
    </source>
</evidence>
<feature type="active site" description="Proton acceptor" evidence="7">
    <location>
        <position position="91"/>
    </location>
</feature>
<comment type="cofactor">
    <cofactor evidence="8">
        <name>heme b</name>
        <dbReference type="ChEBI" id="CHEBI:60344"/>
    </cofactor>
    <text evidence="8">Binds 1 heme b (iron(II)-protoporphyrin IX) group per subunit.</text>
</comment>
<feature type="disulfide bond" evidence="10">
    <location>
        <begin position="78"/>
        <end position="149"/>
    </location>
</feature>
<organism evidence="13 14">
    <name type="scientific">Didymella heteroderae</name>
    <dbReference type="NCBI Taxonomy" id="1769908"/>
    <lineage>
        <taxon>Eukaryota</taxon>
        <taxon>Fungi</taxon>
        <taxon>Dikarya</taxon>
        <taxon>Ascomycota</taxon>
        <taxon>Pezizomycotina</taxon>
        <taxon>Dothideomycetes</taxon>
        <taxon>Pleosporomycetidae</taxon>
        <taxon>Pleosporales</taxon>
        <taxon>Pleosporineae</taxon>
        <taxon>Didymellaceae</taxon>
        <taxon>Didymella</taxon>
    </lineage>
</organism>
<feature type="binding site" evidence="8">
    <location>
        <position position="221"/>
    </location>
    <ligand>
        <name>Ca(2+)</name>
        <dbReference type="ChEBI" id="CHEBI:29108"/>
        <label>2</label>
    </ligand>
</feature>
<evidence type="ECO:0000313" key="13">
    <source>
        <dbReference type="EMBL" id="KAF3034768.1"/>
    </source>
</evidence>
<dbReference type="InterPro" id="IPR010255">
    <property type="entry name" value="Haem_peroxidase_sf"/>
</dbReference>
<evidence type="ECO:0000256" key="5">
    <source>
        <dbReference type="ARBA" id="ARBA00023004"/>
    </source>
</evidence>
<gene>
    <name evidence="13" type="ORF">E8E12_000863</name>
</gene>
<feature type="binding site" evidence="8">
    <location>
        <position position="228"/>
    </location>
    <ligand>
        <name>Ca(2+)</name>
        <dbReference type="ChEBI" id="CHEBI:29108"/>
        <label>2</label>
    </ligand>
</feature>
<dbReference type="InterPro" id="IPR001621">
    <property type="entry name" value="Ligninase"/>
</dbReference>
<dbReference type="SUPFAM" id="SSF48113">
    <property type="entry name" value="Heme-dependent peroxidases"/>
    <property type="match status" value="1"/>
</dbReference>
<keyword evidence="4 8" id="KW-0479">Metal-binding</keyword>
<dbReference type="EMBL" id="SWKV01000064">
    <property type="protein sequence ID" value="KAF3034768.1"/>
    <property type="molecule type" value="Genomic_DNA"/>
</dbReference>
<evidence type="ECO:0000256" key="9">
    <source>
        <dbReference type="PIRSR" id="PIRSR601621-3"/>
    </source>
</evidence>
<dbReference type="Gene3D" id="1.10.420.10">
    <property type="entry name" value="Peroxidase, domain 2"/>
    <property type="match status" value="1"/>
</dbReference>
<comment type="caution">
    <text evidence="13">The sequence shown here is derived from an EMBL/GenBank/DDBJ whole genome shotgun (WGS) entry which is preliminary data.</text>
</comment>
<dbReference type="GO" id="GO:0006979">
    <property type="term" value="P:response to oxidative stress"/>
    <property type="evidence" value="ECO:0007669"/>
    <property type="project" value="InterPro"/>
</dbReference>
<feature type="binding site" evidence="8">
    <location>
        <position position="205"/>
    </location>
    <ligand>
        <name>Ca(2+)</name>
        <dbReference type="ChEBI" id="CHEBI:29108"/>
        <label>2</label>
    </ligand>
</feature>
<dbReference type="GO" id="GO:0046872">
    <property type="term" value="F:metal ion binding"/>
    <property type="evidence" value="ECO:0007669"/>
    <property type="project" value="UniProtKB-UniRule"/>
</dbReference>
<evidence type="ECO:0000256" key="3">
    <source>
        <dbReference type="ARBA" id="ARBA00022559"/>
    </source>
</evidence>
<keyword evidence="14" id="KW-1185">Reference proteome</keyword>
<accession>A0A9P5BY82</accession>
<dbReference type="Gene3D" id="1.10.520.10">
    <property type="match status" value="1"/>
</dbReference>